<name>A0A0K8J6B3_9FIRM</name>
<dbReference type="GO" id="GO:0000150">
    <property type="term" value="F:DNA strand exchange activity"/>
    <property type="evidence" value="ECO:0007669"/>
    <property type="project" value="InterPro"/>
</dbReference>
<dbReference type="EMBL" id="LN879430">
    <property type="protein sequence ID" value="CUH92992.1"/>
    <property type="molecule type" value="Genomic_DNA"/>
</dbReference>
<dbReference type="InterPro" id="IPR038109">
    <property type="entry name" value="DNA_bind_recomb_sf"/>
</dbReference>
<dbReference type="InterPro" id="IPR011109">
    <property type="entry name" value="DNA_bind_recombinase_dom"/>
</dbReference>
<organism evidence="2 3">
    <name type="scientific">Herbinix luporum</name>
    <dbReference type="NCBI Taxonomy" id="1679721"/>
    <lineage>
        <taxon>Bacteria</taxon>
        <taxon>Bacillati</taxon>
        <taxon>Bacillota</taxon>
        <taxon>Clostridia</taxon>
        <taxon>Lachnospirales</taxon>
        <taxon>Lachnospiraceae</taxon>
        <taxon>Herbinix</taxon>
    </lineage>
</organism>
<dbReference type="AlphaFoldDB" id="A0A0K8J6B3"/>
<dbReference type="GO" id="GO:0003677">
    <property type="term" value="F:DNA binding"/>
    <property type="evidence" value="ECO:0007669"/>
    <property type="project" value="InterPro"/>
</dbReference>
<dbReference type="KEGG" id="hsd:SD1D_1446"/>
<keyword evidence="3" id="KW-1185">Reference proteome</keyword>
<dbReference type="Pfam" id="PF07508">
    <property type="entry name" value="Recombinase"/>
    <property type="match status" value="1"/>
</dbReference>
<evidence type="ECO:0000259" key="1">
    <source>
        <dbReference type="Pfam" id="PF07508"/>
    </source>
</evidence>
<protein>
    <recommendedName>
        <fullName evidence="1">Recombinase domain-containing protein</fullName>
    </recommendedName>
</protein>
<proteinExistence type="predicted"/>
<evidence type="ECO:0000313" key="3">
    <source>
        <dbReference type="Proteomes" id="UP000196053"/>
    </source>
</evidence>
<gene>
    <name evidence="2" type="ORF">SD1D_1446</name>
</gene>
<dbReference type="RefSeq" id="WP_058258296.1">
    <property type="nucleotide sequence ID" value="NZ_LN879430.1"/>
</dbReference>
<accession>A0A0K8J6B3</accession>
<reference evidence="3" key="1">
    <citation type="submission" date="2015-09" db="EMBL/GenBank/DDBJ databases">
        <authorList>
            <person name="Wibberg D."/>
        </authorList>
    </citation>
    <scope>NUCLEOTIDE SEQUENCE [LARGE SCALE GENOMIC DNA]</scope>
    <source>
        <strain evidence="3">SD1D</strain>
    </source>
</reference>
<dbReference type="Gene3D" id="3.90.1750.20">
    <property type="entry name" value="Putative Large Serine Recombinase, Chain B, Domain 2"/>
    <property type="match status" value="1"/>
</dbReference>
<evidence type="ECO:0000313" key="2">
    <source>
        <dbReference type="EMBL" id="CUH92992.1"/>
    </source>
</evidence>
<sequence length="102" mass="11975">MLTVLFSFAQEESKNVSYNLKWRVKKKFERGELIINTTRFLGYDKDEYGDLVINPKEAEIVKRIFEDYLKGKGTFTIAKELNAENIPTVAGGRWQESLEFYR</sequence>
<dbReference type="Proteomes" id="UP000196053">
    <property type="component" value="Chromosome I"/>
</dbReference>
<feature type="domain" description="Recombinase" evidence="1">
    <location>
        <begin position="55"/>
        <end position="97"/>
    </location>
</feature>